<accession>A0AAN7K359</accession>
<feature type="compositionally biased region" description="Basic residues" evidence="1">
    <location>
        <begin position="1"/>
        <end position="15"/>
    </location>
</feature>
<evidence type="ECO:0000313" key="2">
    <source>
        <dbReference type="EMBL" id="KAK4756760.1"/>
    </source>
</evidence>
<name>A0AAN7K359_9MYRT</name>
<organism evidence="2 3">
    <name type="scientific">Trapa incisa</name>
    <dbReference type="NCBI Taxonomy" id="236973"/>
    <lineage>
        <taxon>Eukaryota</taxon>
        <taxon>Viridiplantae</taxon>
        <taxon>Streptophyta</taxon>
        <taxon>Embryophyta</taxon>
        <taxon>Tracheophyta</taxon>
        <taxon>Spermatophyta</taxon>
        <taxon>Magnoliopsida</taxon>
        <taxon>eudicotyledons</taxon>
        <taxon>Gunneridae</taxon>
        <taxon>Pentapetalae</taxon>
        <taxon>rosids</taxon>
        <taxon>malvids</taxon>
        <taxon>Myrtales</taxon>
        <taxon>Lythraceae</taxon>
        <taxon>Trapa</taxon>
    </lineage>
</organism>
<gene>
    <name evidence="2" type="ORF">SAY87_006887</name>
</gene>
<dbReference type="AlphaFoldDB" id="A0AAN7K359"/>
<proteinExistence type="predicted"/>
<dbReference type="EMBL" id="JAXIOK010000013">
    <property type="protein sequence ID" value="KAK4756760.1"/>
    <property type="molecule type" value="Genomic_DNA"/>
</dbReference>
<keyword evidence="3" id="KW-1185">Reference proteome</keyword>
<evidence type="ECO:0000313" key="3">
    <source>
        <dbReference type="Proteomes" id="UP001345219"/>
    </source>
</evidence>
<feature type="region of interest" description="Disordered" evidence="1">
    <location>
        <begin position="1"/>
        <end position="74"/>
    </location>
</feature>
<sequence>MVGKSNKGRNRRRGSHGNASSSEAARAQTSGAGAKENTSTVEPSVVDTNGSEPKLESREPENTDSAGQSKQGDLHLSTLYLREHRVGRSWRLTGYVGDLHLSTLYLREHRVGRSWRLTGYVENTEWGEAGVTGETH</sequence>
<dbReference type="Proteomes" id="UP001345219">
    <property type="component" value="Chromosome 6"/>
</dbReference>
<feature type="compositionally biased region" description="Polar residues" evidence="1">
    <location>
        <begin position="27"/>
        <end position="51"/>
    </location>
</feature>
<evidence type="ECO:0000256" key="1">
    <source>
        <dbReference type="SAM" id="MobiDB-lite"/>
    </source>
</evidence>
<reference evidence="2 3" key="1">
    <citation type="journal article" date="2023" name="Hortic Res">
        <title>Pangenome of water caltrop reveals structural variations and asymmetric subgenome divergence after allopolyploidization.</title>
        <authorList>
            <person name="Zhang X."/>
            <person name="Chen Y."/>
            <person name="Wang L."/>
            <person name="Yuan Y."/>
            <person name="Fang M."/>
            <person name="Shi L."/>
            <person name="Lu R."/>
            <person name="Comes H.P."/>
            <person name="Ma Y."/>
            <person name="Chen Y."/>
            <person name="Huang G."/>
            <person name="Zhou Y."/>
            <person name="Zheng Z."/>
            <person name="Qiu Y."/>
        </authorList>
    </citation>
    <scope>NUCLEOTIDE SEQUENCE [LARGE SCALE GENOMIC DNA]</scope>
    <source>
        <tissue evidence="2">Roots</tissue>
    </source>
</reference>
<protein>
    <submittedName>
        <fullName evidence="2">Uncharacterized protein</fullName>
    </submittedName>
</protein>
<comment type="caution">
    <text evidence="2">The sequence shown here is derived from an EMBL/GenBank/DDBJ whole genome shotgun (WGS) entry which is preliminary data.</text>
</comment>